<evidence type="ECO:0000313" key="2">
    <source>
        <dbReference type="EMBL" id="PKI68831.1"/>
    </source>
</evidence>
<organism evidence="2 3">
    <name type="scientific">Punica granatum</name>
    <name type="common">Pomegranate</name>
    <dbReference type="NCBI Taxonomy" id="22663"/>
    <lineage>
        <taxon>Eukaryota</taxon>
        <taxon>Viridiplantae</taxon>
        <taxon>Streptophyta</taxon>
        <taxon>Embryophyta</taxon>
        <taxon>Tracheophyta</taxon>
        <taxon>Spermatophyta</taxon>
        <taxon>Magnoliopsida</taxon>
        <taxon>eudicotyledons</taxon>
        <taxon>Gunneridae</taxon>
        <taxon>Pentapetalae</taxon>
        <taxon>rosids</taxon>
        <taxon>malvids</taxon>
        <taxon>Myrtales</taxon>
        <taxon>Lythraceae</taxon>
        <taxon>Punica</taxon>
    </lineage>
</organism>
<comment type="caution">
    <text evidence="2">The sequence shown here is derived from an EMBL/GenBank/DDBJ whole genome shotgun (WGS) entry which is preliminary data.</text>
</comment>
<sequence>MRLGDQSEEIKKKPKSGRRGRASSLATTPHNRLGTDYLIVGWCGHRRPQLGVVTGVLAPPAESERIPNLGILPIPRDEGLYSGHYPLDWGCLMTTKGIGDPNQGGGGRR</sequence>
<keyword evidence="3" id="KW-1185">Reference proteome</keyword>
<proteinExistence type="predicted"/>
<protein>
    <submittedName>
        <fullName evidence="2">Uncharacterized protein</fullName>
    </submittedName>
</protein>
<feature type="region of interest" description="Disordered" evidence="1">
    <location>
        <begin position="1"/>
        <end position="29"/>
    </location>
</feature>
<accession>A0A2I0KK14</accession>
<gene>
    <name evidence="2" type="ORF">CRG98_010888</name>
</gene>
<dbReference type="EMBL" id="PGOL01000542">
    <property type="protein sequence ID" value="PKI68831.1"/>
    <property type="molecule type" value="Genomic_DNA"/>
</dbReference>
<feature type="compositionally biased region" description="Basic residues" evidence="1">
    <location>
        <begin position="12"/>
        <end position="21"/>
    </location>
</feature>
<reference evidence="2 3" key="1">
    <citation type="submission" date="2017-11" db="EMBL/GenBank/DDBJ databases">
        <title>De-novo sequencing of pomegranate (Punica granatum L.) genome.</title>
        <authorList>
            <person name="Akparov Z."/>
            <person name="Amiraslanov A."/>
            <person name="Hajiyeva S."/>
            <person name="Abbasov M."/>
            <person name="Kaur K."/>
            <person name="Hamwieh A."/>
            <person name="Solovyev V."/>
            <person name="Salamov A."/>
            <person name="Braich B."/>
            <person name="Kosarev P."/>
            <person name="Mahmoud A."/>
            <person name="Hajiyev E."/>
            <person name="Babayeva S."/>
            <person name="Izzatullayeva V."/>
            <person name="Mammadov A."/>
            <person name="Mammadov A."/>
            <person name="Sharifova S."/>
            <person name="Ojaghi J."/>
            <person name="Eynullazada K."/>
            <person name="Bayramov B."/>
            <person name="Abdulazimova A."/>
            <person name="Shahmuradov I."/>
        </authorList>
    </citation>
    <scope>NUCLEOTIDE SEQUENCE [LARGE SCALE GENOMIC DNA]</scope>
    <source>
        <strain evidence="3">cv. AG2017</strain>
        <tissue evidence="2">Leaf</tissue>
    </source>
</reference>
<evidence type="ECO:0000256" key="1">
    <source>
        <dbReference type="SAM" id="MobiDB-lite"/>
    </source>
</evidence>
<dbReference type="AlphaFoldDB" id="A0A2I0KK14"/>
<dbReference type="Proteomes" id="UP000233551">
    <property type="component" value="Unassembled WGS sequence"/>
</dbReference>
<name>A0A2I0KK14_PUNGR</name>
<evidence type="ECO:0000313" key="3">
    <source>
        <dbReference type="Proteomes" id="UP000233551"/>
    </source>
</evidence>